<sequence length="282" mass="31881">MSPVDDVTIPCRYFAKGNCFKGSHCHFAHINNGLWPDSSPSVTITNISATEETSIHSSHDSDISPRYPKYDGGEQSGVVRPTYDLSISLISSSPDEIILEPDFHLQSFHISSLINRPDLCKRLQIFQAGHCKLGFGTQMTDERLFRDFINACPSLREINLHSFIHLSDITLSAVVQHCTEIETIHISGKITREGKIAGFALEELMQDLSLAPRLTLLGLLNQNQRSSELARLTDFEKFYMESKNDIGWYGFVEDWSISRWKEGWIDQVSHKGRRGEIDHVGD</sequence>
<organism evidence="6 7">
    <name type="scientific">Sphaerobolus stellatus (strain SS14)</name>
    <dbReference type="NCBI Taxonomy" id="990650"/>
    <lineage>
        <taxon>Eukaryota</taxon>
        <taxon>Fungi</taxon>
        <taxon>Dikarya</taxon>
        <taxon>Basidiomycota</taxon>
        <taxon>Agaricomycotina</taxon>
        <taxon>Agaricomycetes</taxon>
        <taxon>Phallomycetidae</taxon>
        <taxon>Geastrales</taxon>
        <taxon>Sphaerobolaceae</taxon>
        <taxon>Sphaerobolus</taxon>
    </lineage>
</organism>
<dbReference type="Gene3D" id="3.80.10.10">
    <property type="entry name" value="Ribonuclease Inhibitor"/>
    <property type="match status" value="1"/>
</dbReference>
<dbReference type="InterPro" id="IPR032675">
    <property type="entry name" value="LRR_dom_sf"/>
</dbReference>
<feature type="domain" description="C3H1-type" evidence="5">
    <location>
        <begin position="5"/>
        <end position="32"/>
    </location>
</feature>
<evidence type="ECO:0000256" key="2">
    <source>
        <dbReference type="ARBA" id="ARBA00022771"/>
    </source>
</evidence>
<dbReference type="SUPFAM" id="SSF90229">
    <property type="entry name" value="CCCH zinc finger"/>
    <property type="match status" value="1"/>
</dbReference>
<evidence type="ECO:0000256" key="1">
    <source>
        <dbReference type="ARBA" id="ARBA00022723"/>
    </source>
</evidence>
<protein>
    <submittedName>
        <fullName evidence="6">Unplaced genomic scaffold SPHSTscaffold_269, whole genome shotgun sequence</fullName>
    </submittedName>
</protein>
<dbReference type="InterPro" id="IPR036855">
    <property type="entry name" value="Znf_CCCH_sf"/>
</dbReference>
<keyword evidence="7" id="KW-1185">Reference proteome</keyword>
<dbReference type="HOGENOM" id="CLU_987551_0_0_1"/>
<dbReference type="EMBL" id="KN837344">
    <property type="protein sequence ID" value="KIJ27185.1"/>
    <property type="molecule type" value="Genomic_DNA"/>
</dbReference>
<gene>
    <name evidence="6" type="ORF">M422DRAFT_271676</name>
</gene>
<dbReference type="GO" id="GO:0008270">
    <property type="term" value="F:zinc ion binding"/>
    <property type="evidence" value="ECO:0007669"/>
    <property type="project" value="UniProtKB-KW"/>
</dbReference>
<dbReference type="SUPFAM" id="SSF52047">
    <property type="entry name" value="RNI-like"/>
    <property type="match status" value="1"/>
</dbReference>
<dbReference type="Gene3D" id="4.10.1000.10">
    <property type="entry name" value="Zinc finger, CCCH-type"/>
    <property type="match status" value="1"/>
</dbReference>
<dbReference type="Proteomes" id="UP000054279">
    <property type="component" value="Unassembled WGS sequence"/>
</dbReference>
<evidence type="ECO:0000256" key="4">
    <source>
        <dbReference type="PROSITE-ProRule" id="PRU00723"/>
    </source>
</evidence>
<dbReference type="AlphaFoldDB" id="A0A0C9UPB9"/>
<evidence type="ECO:0000313" key="7">
    <source>
        <dbReference type="Proteomes" id="UP000054279"/>
    </source>
</evidence>
<dbReference type="PROSITE" id="PS50103">
    <property type="entry name" value="ZF_C3H1"/>
    <property type="match status" value="1"/>
</dbReference>
<evidence type="ECO:0000313" key="6">
    <source>
        <dbReference type="EMBL" id="KIJ27185.1"/>
    </source>
</evidence>
<keyword evidence="3 4" id="KW-0862">Zinc</keyword>
<keyword evidence="1 4" id="KW-0479">Metal-binding</keyword>
<accession>A0A0C9UPB9</accession>
<proteinExistence type="predicted"/>
<evidence type="ECO:0000259" key="5">
    <source>
        <dbReference type="PROSITE" id="PS50103"/>
    </source>
</evidence>
<dbReference type="InterPro" id="IPR000571">
    <property type="entry name" value="Znf_CCCH"/>
</dbReference>
<evidence type="ECO:0000256" key="3">
    <source>
        <dbReference type="ARBA" id="ARBA00022833"/>
    </source>
</evidence>
<name>A0A0C9UPB9_SPHS4</name>
<reference evidence="6 7" key="1">
    <citation type="submission" date="2014-06" db="EMBL/GenBank/DDBJ databases">
        <title>Evolutionary Origins and Diversification of the Mycorrhizal Mutualists.</title>
        <authorList>
            <consortium name="DOE Joint Genome Institute"/>
            <consortium name="Mycorrhizal Genomics Consortium"/>
            <person name="Kohler A."/>
            <person name="Kuo A."/>
            <person name="Nagy L.G."/>
            <person name="Floudas D."/>
            <person name="Copeland A."/>
            <person name="Barry K.W."/>
            <person name="Cichocki N."/>
            <person name="Veneault-Fourrey C."/>
            <person name="LaButti K."/>
            <person name="Lindquist E.A."/>
            <person name="Lipzen A."/>
            <person name="Lundell T."/>
            <person name="Morin E."/>
            <person name="Murat C."/>
            <person name="Riley R."/>
            <person name="Ohm R."/>
            <person name="Sun H."/>
            <person name="Tunlid A."/>
            <person name="Henrissat B."/>
            <person name="Grigoriev I.V."/>
            <person name="Hibbett D.S."/>
            <person name="Martin F."/>
        </authorList>
    </citation>
    <scope>NUCLEOTIDE SEQUENCE [LARGE SCALE GENOMIC DNA]</scope>
    <source>
        <strain evidence="6 7">SS14</strain>
    </source>
</reference>
<dbReference type="SMART" id="SM00356">
    <property type="entry name" value="ZnF_C3H1"/>
    <property type="match status" value="1"/>
</dbReference>
<keyword evidence="2 4" id="KW-0863">Zinc-finger</keyword>
<feature type="zinc finger region" description="C3H1-type" evidence="4">
    <location>
        <begin position="5"/>
        <end position="32"/>
    </location>
</feature>